<dbReference type="AlphaFoldDB" id="A0AAV5RK37"/>
<proteinExistence type="predicted"/>
<reference evidence="2 3" key="1">
    <citation type="journal article" date="2023" name="Elife">
        <title>Identification of key yeast species and microbe-microbe interactions impacting larval growth of Drosophila in the wild.</title>
        <authorList>
            <person name="Mure A."/>
            <person name="Sugiura Y."/>
            <person name="Maeda R."/>
            <person name="Honda K."/>
            <person name="Sakurai N."/>
            <person name="Takahashi Y."/>
            <person name="Watada M."/>
            <person name="Katoh T."/>
            <person name="Gotoh A."/>
            <person name="Gotoh Y."/>
            <person name="Taniguchi I."/>
            <person name="Nakamura K."/>
            <person name="Hayashi T."/>
            <person name="Katayama T."/>
            <person name="Uemura T."/>
            <person name="Hattori Y."/>
        </authorList>
    </citation>
    <scope>NUCLEOTIDE SEQUENCE [LARGE SCALE GENOMIC DNA]</scope>
    <source>
        <strain evidence="2 3">SB-73</strain>
    </source>
</reference>
<feature type="region of interest" description="Disordered" evidence="1">
    <location>
        <begin position="123"/>
        <end position="147"/>
    </location>
</feature>
<name>A0AAV5RK37_STABA</name>
<sequence length="147" mass="16447">MVFEKLKSDSVDYFSGQVGPIDPELGLSTTDPSMDMIEYQARLMLSTGYIVRDYIYQIDISGTVIGSMKATEEVQRWTNADEFAYTSINDAISDAKKDGSLLPSTEELNECADYIVTSLYELKDPSDSESASDSESDYEPELEYIKL</sequence>
<evidence type="ECO:0000256" key="1">
    <source>
        <dbReference type="SAM" id="MobiDB-lite"/>
    </source>
</evidence>
<dbReference type="Proteomes" id="UP001362899">
    <property type="component" value="Unassembled WGS sequence"/>
</dbReference>
<dbReference type="EMBL" id="BTGC01000008">
    <property type="protein sequence ID" value="GMM51503.1"/>
    <property type="molecule type" value="Genomic_DNA"/>
</dbReference>
<gene>
    <name evidence="2" type="ORF">DASB73_024660</name>
</gene>
<evidence type="ECO:0000313" key="3">
    <source>
        <dbReference type="Proteomes" id="UP001362899"/>
    </source>
</evidence>
<keyword evidence="3" id="KW-1185">Reference proteome</keyword>
<accession>A0AAV5RK37</accession>
<organism evidence="2 3">
    <name type="scientific">Starmerella bacillaris</name>
    <name type="common">Yeast</name>
    <name type="synonym">Candida zemplinina</name>
    <dbReference type="NCBI Taxonomy" id="1247836"/>
    <lineage>
        <taxon>Eukaryota</taxon>
        <taxon>Fungi</taxon>
        <taxon>Dikarya</taxon>
        <taxon>Ascomycota</taxon>
        <taxon>Saccharomycotina</taxon>
        <taxon>Dipodascomycetes</taxon>
        <taxon>Dipodascales</taxon>
        <taxon>Trichomonascaceae</taxon>
        <taxon>Starmerella</taxon>
    </lineage>
</organism>
<evidence type="ECO:0000313" key="2">
    <source>
        <dbReference type="EMBL" id="GMM51503.1"/>
    </source>
</evidence>
<comment type="caution">
    <text evidence="2">The sequence shown here is derived from an EMBL/GenBank/DDBJ whole genome shotgun (WGS) entry which is preliminary data.</text>
</comment>
<protein>
    <submittedName>
        <fullName evidence="2">Uncharacterized protein</fullName>
    </submittedName>
</protein>
<feature type="compositionally biased region" description="Acidic residues" evidence="1">
    <location>
        <begin position="130"/>
        <end position="147"/>
    </location>
</feature>